<protein>
    <submittedName>
        <fullName evidence="1">TonB-linked outer membrane protein, SusC/RagA family</fullName>
    </submittedName>
</protein>
<dbReference type="Pfam" id="PF18939">
    <property type="entry name" value="DUF5686"/>
    <property type="match status" value="1"/>
</dbReference>
<dbReference type="InterPro" id="IPR043741">
    <property type="entry name" value="DUF5686"/>
</dbReference>
<dbReference type="RefSeq" id="WP_057952608.1">
    <property type="nucleotide sequence ID" value="NZ_CP013118.1"/>
</dbReference>
<dbReference type="SUPFAM" id="SSF49464">
    <property type="entry name" value="Carboxypeptidase regulatory domain-like"/>
    <property type="match status" value="1"/>
</dbReference>
<sequence>MKDKFLIILFILVLLFFQNATGQTKVRGMVKDAETGEPLPFVNVSFKGTTVGVITDFNGKYFLETKKPVDSVVFSYVGYQRESFSIQSNTFQIINTSLQPSSVQLQEVVVVPGENPAHVLLRKIDKNRKRNNIERYDTYSYEVYNKMEIDISNVDENFRKNRLFKQFQFVFDYVDTSAVTGKSYLPVFITETLSDFYFQKSPKKEKEVIHGSNISGVKNEKISEFTGQMYLKVNIYENFMSIFGKGFVSPIASFGKLYYKYYLVDSSYIDNSWCYQVSFQPKRKQDPTFTGDFWVHDTTYAIKKVNIRIAEDANINFVNDLYAEMDYQKVQDSLWFLKREHYFIDFNIADKTSGIFGRKTTSYRDVKLNIDIPEGFFNPQVAQETITKDSVNEKTTDFWQGKRHEILTEKESNIYQMVDSIKQVPVFRTWVDVINTLITGHYVVGFWEIGPYYKLYSFNAIEGHRFRFGGRTSNDFSTKVMFTGHVAYGEKDDRFKGALGMIYMLNKNPRRSAGFNIKHDMEQLGISQNAFTQDNILASFLRRTYNKKLTMVNEAGVFYEHEWYQGFSNTLSINTRRIFGTEYVPFQTVNNADTATLSQVSSTEIKLNTRFAYNEKFLMGEFERVSLGTKYPILNLNFIIGLPNVLKSTHEYYKLHMSIDHKFNINPFGRFRYIVDAGYYFGTAPYPLLQIHEGNETYAYDDYAFNMMNYYEFVSDRYISVLAEHHFDGFFLNRIPLFRKLKWREVIAAKALIGRVSERNRDAMIFPDNLRGLKEPYIEASAGIENILKLFRIDAMWRLTYLDKPDDVENFTKIPKFGIRAQLKVEF</sequence>
<gene>
    <name evidence="1" type="ORF">L21SP5_01470</name>
</gene>
<dbReference type="Proteomes" id="UP000064893">
    <property type="component" value="Chromosome"/>
</dbReference>
<dbReference type="AlphaFoldDB" id="A0A0S2HYI8"/>
<dbReference type="InterPro" id="IPR008969">
    <property type="entry name" value="CarboxyPept-like_regulatory"/>
</dbReference>
<dbReference type="EMBL" id="CP013118">
    <property type="protein sequence ID" value="ALO15120.1"/>
    <property type="molecule type" value="Genomic_DNA"/>
</dbReference>
<dbReference type="STRING" id="1307839.L21SP5_01470"/>
<evidence type="ECO:0000313" key="2">
    <source>
        <dbReference type="Proteomes" id="UP000064893"/>
    </source>
</evidence>
<dbReference type="Pfam" id="PF13715">
    <property type="entry name" value="CarbopepD_reg_2"/>
    <property type="match status" value="1"/>
</dbReference>
<dbReference type="OrthoDB" id="983143at2"/>
<evidence type="ECO:0000313" key="1">
    <source>
        <dbReference type="EMBL" id="ALO15120.1"/>
    </source>
</evidence>
<reference evidence="1 2" key="1">
    <citation type="submission" date="2015-11" db="EMBL/GenBank/DDBJ databases">
        <title>Description and complete genome sequence of a novel strain predominating in hypersaline microbial mats and representing a new family of the Bacteriodetes phylum.</title>
        <authorList>
            <person name="Spring S."/>
            <person name="Bunk B."/>
            <person name="Sproer C."/>
            <person name="Klenk H.-P."/>
        </authorList>
    </citation>
    <scope>NUCLEOTIDE SEQUENCE [LARGE SCALE GENOMIC DNA]</scope>
    <source>
        <strain evidence="1 2">L21-Spi-D4</strain>
    </source>
</reference>
<dbReference type="KEGG" id="blq:L21SP5_01470"/>
<accession>A0A0S2HYI8</accession>
<proteinExistence type="predicted"/>
<dbReference type="PATRIC" id="fig|1307839.3.peg.1567"/>
<keyword evidence="2" id="KW-1185">Reference proteome</keyword>
<organism evidence="1 2">
    <name type="scientific">Salinivirga cyanobacteriivorans</name>
    <dbReference type="NCBI Taxonomy" id="1307839"/>
    <lineage>
        <taxon>Bacteria</taxon>
        <taxon>Pseudomonadati</taxon>
        <taxon>Bacteroidota</taxon>
        <taxon>Bacteroidia</taxon>
        <taxon>Bacteroidales</taxon>
        <taxon>Salinivirgaceae</taxon>
        <taxon>Salinivirga</taxon>
    </lineage>
</organism>
<name>A0A0S2HYI8_9BACT</name>
<dbReference type="Gene3D" id="2.60.40.1120">
    <property type="entry name" value="Carboxypeptidase-like, regulatory domain"/>
    <property type="match status" value="1"/>
</dbReference>